<dbReference type="AlphaFoldDB" id="A0A1G2HT92"/>
<reference evidence="2 3" key="1">
    <citation type="journal article" date="2016" name="Nat. Commun.">
        <title>Thousands of microbial genomes shed light on interconnected biogeochemical processes in an aquifer system.</title>
        <authorList>
            <person name="Anantharaman K."/>
            <person name="Brown C.T."/>
            <person name="Hug L.A."/>
            <person name="Sharon I."/>
            <person name="Castelle C.J."/>
            <person name="Probst A.J."/>
            <person name="Thomas B.C."/>
            <person name="Singh A."/>
            <person name="Wilkins M.J."/>
            <person name="Karaoz U."/>
            <person name="Brodie E.L."/>
            <person name="Williams K.H."/>
            <person name="Hubbard S.S."/>
            <person name="Banfield J.F."/>
        </authorList>
    </citation>
    <scope>NUCLEOTIDE SEQUENCE [LARGE SCALE GENOMIC DNA]</scope>
</reference>
<name>A0A1G2HT92_9BACT</name>
<proteinExistence type="predicted"/>
<accession>A0A1G2HT92</accession>
<dbReference type="Gene3D" id="3.40.710.10">
    <property type="entry name" value="DD-peptidase/beta-lactamase superfamily"/>
    <property type="match status" value="1"/>
</dbReference>
<comment type="caution">
    <text evidence="2">The sequence shown here is derived from an EMBL/GenBank/DDBJ whole genome shotgun (WGS) entry which is preliminary data.</text>
</comment>
<dbReference type="Pfam" id="PF00144">
    <property type="entry name" value="Beta-lactamase"/>
    <property type="match status" value="1"/>
</dbReference>
<evidence type="ECO:0000259" key="1">
    <source>
        <dbReference type="Pfam" id="PF00144"/>
    </source>
</evidence>
<dbReference type="InterPro" id="IPR001466">
    <property type="entry name" value="Beta-lactam-related"/>
</dbReference>
<dbReference type="InterPro" id="IPR050491">
    <property type="entry name" value="AmpC-like"/>
</dbReference>
<dbReference type="Proteomes" id="UP000179183">
    <property type="component" value="Unassembled WGS sequence"/>
</dbReference>
<evidence type="ECO:0000313" key="2">
    <source>
        <dbReference type="EMBL" id="OGZ65655.1"/>
    </source>
</evidence>
<gene>
    <name evidence="2" type="ORF">A3D34_00955</name>
</gene>
<feature type="domain" description="Beta-lactamase-related" evidence="1">
    <location>
        <begin position="69"/>
        <end position="348"/>
    </location>
</feature>
<protein>
    <recommendedName>
        <fullName evidence="1">Beta-lactamase-related domain-containing protein</fullName>
    </recommendedName>
</protein>
<sequence length="351" mass="37979">MKNKTKSFIILIFIVCVFTVLLLKEITKTKTSDTMELTINSIVSYYIDNPNNKGDTASAVVVGILMPTGDKKVFSYGVNPATGKKPDSQSIFHIGSISKTFTALLVSSNVVNGKMKLEEPPDAYLSSGITTPSFDGKKMTFLDLLIHSSGLPKFPTNFKGDVSSYTPTMFYDFLNSYQLPYAPGTKLLYSNVGFQVAGRALVDFSGKTYDQLIKEVIADPLKMPNTSMSLSDNQKEKVVTGYKNGSSVPLPEFEIFGAGGLVSNADDMLNLLKVLSGLDKSLLSEEIQLVTTSYKERSPGVYVGLGLDSIVKDDIGNTFFIKGGSGFGYKAQILFSNNPSSGVVVLSKALD</sequence>
<dbReference type="EMBL" id="MHOQ01000041">
    <property type="protein sequence ID" value="OGZ65655.1"/>
    <property type="molecule type" value="Genomic_DNA"/>
</dbReference>
<dbReference type="SUPFAM" id="SSF56601">
    <property type="entry name" value="beta-lactamase/transpeptidase-like"/>
    <property type="match status" value="1"/>
</dbReference>
<dbReference type="InterPro" id="IPR012338">
    <property type="entry name" value="Beta-lactam/transpept-like"/>
</dbReference>
<evidence type="ECO:0000313" key="3">
    <source>
        <dbReference type="Proteomes" id="UP000179183"/>
    </source>
</evidence>
<organism evidence="2 3">
    <name type="scientific">Candidatus Staskawiczbacteria bacterium RIFCSPHIGHO2_02_FULL_33_16</name>
    <dbReference type="NCBI Taxonomy" id="1802204"/>
    <lineage>
        <taxon>Bacteria</taxon>
        <taxon>Candidatus Staskawicziibacteriota</taxon>
    </lineage>
</organism>
<dbReference type="PANTHER" id="PTHR46825">
    <property type="entry name" value="D-ALANYL-D-ALANINE-CARBOXYPEPTIDASE/ENDOPEPTIDASE AMPH"/>
    <property type="match status" value="1"/>
</dbReference>
<dbReference type="PANTHER" id="PTHR46825:SF9">
    <property type="entry name" value="BETA-LACTAMASE-RELATED DOMAIN-CONTAINING PROTEIN"/>
    <property type="match status" value="1"/>
</dbReference>